<organism evidence="1 2">
    <name type="scientific">Allokutzneria albata</name>
    <name type="common">Kibdelosporangium albatum</name>
    <dbReference type="NCBI Taxonomy" id="211114"/>
    <lineage>
        <taxon>Bacteria</taxon>
        <taxon>Bacillati</taxon>
        <taxon>Actinomycetota</taxon>
        <taxon>Actinomycetes</taxon>
        <taxon>Pseudonocardiales</taxon>
        <taxon>Pseudonocardiaceae</taxon>
        <taxon>Allokutzneria</taxon>
    </lineage>
</organism>
<dbReference type="AlphaFoldDB" id="A0A1G9YAS2"/>
<dbReference type="Gene3D" id="2.20.28.270">
    <property type="entry name" value="RNA polymerase-binding protein A"/>
    <property type="match status" value="1"/>
</dbReference>
<evidence type="ECO:0000313" key="1">
    <source>
        <dbReference type="EMBL" id="SDN06152.1"/>
    </source>
</evidence>
<evidence type="ECO:0000313" key="2">
    <source>
        <dbReference type="Proteomes" id="UP000183376"/>
    </source>
</evidence>
<dbReference type="Proteomes" id="UP000183376">
    <property type="component" value="Chromosome I"/>
</dbReference>
<dbReference type="GO" id="GO:0001000">
    <property type="term" value="F:bacterial-type RNA polymerase core enzyme binding"/>
    <property type="evidence" value="ECO:0007669"/>
    <property type="project" value="InterPro"/>
</dbReference>
<name>A0A1G9YAS2_ALLAB</name>
<dbReference type="InterPro" id="IPR025182">
    <property type="entry name" value="RNApol-bd_RbpA"/>
</dbReference>
<protein>
    <submittedName>
        <fullName evidence="1">RNA polymerase-binding protein</fullName>
    </submittedName>
</protein>
<dbReference type="STRING" id="211114.SAMN04489726_4704"/>
<dbReference type="OrthoDB" id="157295at2070"/>
<gene>
    <name evidence="1" type="ORF">SAMN04489726_4704</name>
</gene>
<dbReference type="Pfam" id="PF13397">
    <property type="entry name" value="RbpA"/>
    <property type="match status" value="1"/>
</dbReference>
<dbReference type="EMBL" id="LT629701">
    <property type="protein sequence ID" value="SDN06152.1"/>
    <property type="molecule type" value="Genomic_DNA"/>
</dbReference>
<sequence length="118" mass="13407">MVTRIRNGNAHMRGAKGHRVSYERLLPEHAPTVMRMFRCPKGSHEFAVTFSGEATELPEVWECSQHGVQSVVVTAPDAAPQAARARTHWHMLIERRSIPELDALLAERLELLRQGRPY</sequence>
<dbReference type="InterPro" id="IPR038638">
    <property type="entry name" value="RbpA_sf"/>
</dbReference>
<accession>A0A1G9YAS2</accession>
<dbReference type="RefSeq" id="WP_156051636.1">
    <property type="nucleotide sequence ID" value="NZ_JOEF01000030.1"/>
</dbReference>
<keyword evidence="2" id="KW-1185">Reference proteome</keyword>
<reference evidence="1 2" key="1">
    <citation type="submission" date="2016-10" db="EMBL/GenBank/DDBJ databases">
        <authorList>
            <person name="de Groot N.N."/>
        </authorList>
    </citation>
    <scope>NUCLEOTIDE SEQUENCE [LARGE SCALE GENOMIC DNA]</scope>
    <source>
        <strain evidence="1 2">DSM 44149</strain>
    </source>
</reference>
<proteinExistence type="predicted"/>
<dbReference type="GO" id="GO:0045893">
    <property type="term" value="P:positive regulation of DNA-templated transcription"/>
    <property type="evidence" value="ECO:0007669"/>
    <property type="project" value="InterPro"/>
</dbReference>